<reference evidence="2 3" key="1">
    <citation type="submission" date="2023-10" db="EMBL/GenBank/DDBJ databases">
        <authorList>
            <person name="Venkata Ramana C."/>
            <person name="Sasikala C."/>
            <person name="Dhurka M."/>
        </authorList>
    </citation>
    <scope>NUCLEOTIDE SEQUENCE [LARGE SCALE GENOMIC DNA]</scope>
    <source>
        <strain evidence="2 3">KCTC 32151</strain>
    </source>
</reference>
<evidence type="ECO:0000313" key="2">
    <source>
        <dbReference type="EMBL" id="MDV6228881.1"/>
    </source>
</evidence>
<evidence type="ECO:0000313" key="3">
    <source>
        <dbReference type="Proteomes" id="UP001185659"/>
    </source>
</evidence>
<evidence type="ECO:0000256" key="1">
    <source>
        <dbReference type="SAM" id="SignalP"/>
    </source>
</evidence>
<protein>
    <submittedName>
        <fullName evidence="2">Uncharacterized protein</fullName>
    </submittedName>
</protein>
<feature type="signal peptide" evidence="1">
    <location>
        <begin position="1"/>
        <end position="24"/>
    </location>
</feature>
<keyword evidence="1" id="KW-0732">Signal</keyword>
<keyword evidence="3" id="KW-1185">Reference proteome</keyword>
<dbReference type="Proteomes" id="UP001185659">
    <property type="component" value="Unassembled WGS sequence"/>
</dbReference>
<comment type="caution">
    <text evidence="2">The sequence shown here is derived from an EMBL/GenBank/DDBJ whole genome shotgun (WGS) entry which is preliminary data.</text>
</comment>
<dbReference type="RefSeq" id="WP_317562557.1">
    <property type="nucleotide sequence ID" value="NZ_JAWLIP010000013.1"/>
</dbReference>
<accession>A0ABU4ARK1</accession>
<organism evidence="2 3">
    <name type="scientific">Nitratireductor aquimarinus</name>
    <dbReference type="NCBI Taxonomy" id="889300"/>
    <lineage>
        <taxon>Bacteria</taxon>
        <taxon>Pseudomonadati</taxon>
        <taxon>Pseudomonadota</taxon>
        <taxon>Alphaproteobacteria</taxon>
        <taxon>Hyphomicrobiales</taxon>
        <taxon>Phyllobacteriaceae</taxon>
        <taxon>Nitratireductor</taxon>
    </lineage>
</organism>
<feature type="chain" id="PRO_5046865663" evidence="1">
    <location>
        <begin position="25"/>
        <end position="148"/>
    </location>
</feature>
<name>A0ABU4ARK1_9HYPH</name>
<proteinExistence type="predicted"/>
<dbReference type="EMBL" id="JAWLIP010000013">
    <property type="protein sequence ID" value="MDV6228881.1"/>
    <property type="molecule type" value="Genomic_DNA"/>
</dbReference>
<sequence>MKKIAGIGLLICASALALAFYVWAQPAQIKHYTADELMGFNCEELGAAHEDLIVAYHDAEIARHRREGSFSDDLGLPKEDDLPFVVLMRRFMQHNDIREADLAKPSSPSATLQRSSFYAEISGLCAGNPSLGAVEAMRQAATKLNLID</sequence>
<gene>
    <name evidence="2" type="ORF">R2G56_21550</name>
</gene>